<evidence type="ECO:0000313" key="5">
    <source>
        <dbReference type="EMBL" id="CDN87499.1"/>
    </source>
</evidence>
<keyword evidence="6" id="KW-1185">Reference proteome</keyword>
<feature type="compositionally biased region" description="Basic and acidic residues" evidence="4">
    <location>
        <begin position="253"/>
        <end position="263"/>
    </location>
</feature>
<dbReference type="GO" id="GO:0006298">
    <property type="term" value="P:mismatch repair"/>
    <property type="evidence" value="ECO:0007669"/>
    <property type="project" value="TreeGrafter"/>
</dbReference>
<dbReference type="RefSeq" id="WP_051756064.1">
    <property type="nucleotide sequence ID" value="NZ_CCAE010000011.1"/>
</dbReference>
<reference evidence="6" key="1">
    <citation type="submission" date="2014-11" db="EMBL/GenBank/DDBJ databases">
        <title>Draft genome sequence of Hydrogenophaga intermedia S1.</title>
        <authorList>
            <person name="Gan H.M."/>
            <person name="Chew T.H."/>
            <person name="Stolz A."/>
        </authorList>
    </citation>
    <scope>NUCLEOTIDE SEQUENCE [LARGE SCALE GENOMIC DNA]</scope>
    <source>
        <strain evidence="6">S1</strain>
    </source>
</reference>
<dbReference type="PANTHER" id="PTHR30481">
    <property type="entry name" value="DNA ADENINE METHYLASE"/>
    <property type="match status" value="1"/>
</dbReference>
<evidence type="ECO:0000256" key="3">
    <source>
        <dbReference type="ARBA" id="ARBA00022691"/>
    </source>
</evidence>
<keyword evidence="3" id="KW-0949">S-adenosyl-L-methionine</keyword>
<evidence type="ECO:0000256" key="4">
    <source>
        <dbReference type="SAM" id="MobiDB-lite"/>
    </source>
</evidence>
<dbReference type="Gene3D" id="3.40.50.150">
    <property type="entry name" value="Vaccinia Virus protein VP39"/>
    <property type="match status" value="1"/>
</dbReference>
<dbReference type="GO" id="GO:1904047">
    <property type="term" value="F:S-adenosyl-L-methionine binding"/>
    <property type="evidence" value="ECO:0007669"/>
    <property type="project" value="TreeGrafter"/>
</dbReference>
<feature type="region of interest" description="Disordered" evidence="4">
    <location>
        <begin position="236"/>
        <end position="263"/>
    </location>
</feature>
<gene>
    <name evidence="5" type="ORF">BN948_01921</name>
</gene>
<dbReference type="GO" id="GO:0032259">
    <property type="term" value="P:methylation"/>
    <property type="evidence" value="ECO:0007669"/>
    <property type="project" value="UniProtKB-KW"/>
</dbReference>
<organism evidence="5 6">
    <name type="scientific">Hydrogenophaga intermedia</name>
    <dbReference type="NCBI Taxonomy" id="65786"/>
    <lineage>
        <taxon>Bacteria</taxon>
        <taxon>Pseudomonadati</taxon>
        <taxon>Pseudomonadota</taxon>
        <taxon>Betaproteobacteria</taxon>
        <taxon>Burkholderiales</taxon>
        <taxon>Comamonadaceae</taxon>
        <taxon>Hydrogenophaga</taxon>
    </lineage>
</organism>
<name>A0A1L1PIB5_HYDIT</name>
<dbReference type="InterPro" id="IPR029063">
    <property type="entry name" value="SAM-dependent_MTases_sf"/>
</dbReference>
<keyword evidence="2" id="KW-0808">Transferase</keyword>
<dbReference type="InterPro" id="IPR012327">
    <property type="entry name" value="MeTrfase_D12"/>
</dbReference>
<evidence type="ECO:0000256" key="2">
    <source>
        <dbReference type="ARBA" id="ARBA00022679"/>
    </source>
</evidence>
<keyword evidence="1 5" id="KW-0489">Methyltransferase</keyword>
<dbReference type="GO" id="GO:0009307">
    <property type="term" value="P:DNA restriction-modification system"/>
    <property type="evidence" value="ECO:0007669"/>
    <property type="project" value="InterPro"/>
</dbReference>
<proteinExistence type="predicted"/>
<dbReference type="GO" id="GO:0009007">
    <property type="term" value="F:site-specific DNA-methyltransferase (adenine-specific) activity"/>
    <property type="evidence" value="ECO:0007669"/>
    <property type="project" value="UniProtKB-EC"/>
</dbReference>
<accession>A0A1L1PIB5</accession>
<dbReference type="GO" id="GO:0043565">
    <property type="term" value="F:sequence-specific DNA binding"/>
    <property type="evidence" value="ECO:0007669"/>
    <property type="project" value="TreeGrafter"/>
</dbReference>
<dbReference type="Pfam" id="PF02086">
    <property type="entry name" value="MethyltransfD12"/>
    <property type="match status" value="1"/>
</dbReference>
<protein>
    <submittedName>
        <fullName evidence="5">Phage DNA methylase</fullName>
    </submittedName>
</protein>
<evidence type="ECO:0000256" key="1">
    <source>
        <dbReference type="ARBA" id="ARBA00022603"/>
    </source>
</evidence>
<dbReference type="AlphaFoldDB" id="A0A1L1PIB5"/>
<dbReference type="SUPFAM" id="SSF53335">
    <property type="entry name" value="S-adenosyl-L-methionine-dependent methyltransferases"/>
    <property type="match status" value="1"/>
</dbReference>
<dbReference type="Proteomes" id="UP000028878">
    <property type="component" value="Unassembled WGS sequence"/>
</dbReference>
<sequence>MRYQGGKNGAGVFQTIINRAPACTTFVEAFAGSAAIYRRLKPAASSILMERDPEQAAKLAVLARPSTIVRNVDALAELASLLPAMGDGWFVYLDPPYVHQARKDVDLYRFEMSDADHGHLVGSLLPAMTDRGVRWMLSGYRCALYDDASSLREAHQHDFQAMTRRGVATETLWMNYDPAAVALHDVQFAGNDYRDRERIKRKAQRWAAKFSAMGPHEQTAVLQVLQHLHARRWDPTAEGDGEVLQRAGGPTEGVEHEGRFQGA</sequence>
<evidence type="ECO:0000313" key="6">
    <source>
        <dbReference type="Proteomes" id="UP000028878"/>
    </source>
</evidence>
<dbReference type="EMBL" id="CCAE010000011">
    <property type="protein sequence ID" value="CDN87499.1"/>
    <property type="molecule type" value="Genomic_DNA"/>
</dbReference>